<evidence type="ECO:0000256" key="15">
    <source>
        <dbReference type="PROSITE-ProRule" id="PRU00723"/>
    </source>
</evidence>
<evidence type="ECO:0000256" key="9">
    <source>
        <dbReference type="ARBA" id="ARBA00022801"/>
    </source>
</evidence>
<evidence type="ECO:0000256" key="3">
    <source>
        <dbReference type="ARBA" id="ARBA00010922"/>
    </source>
</evidence>
<accession>A0AAV7TKF8</accession>
<comment type="cofactor">
    <cofactor evidence="1">
        <name>Mg(2+)</name>
        <dbReference type="ChEBI" id="CHEBI:18420"/>
    </cofactor>
</comment>
<evidence type="ECO:0000256" key="4">
    <source>
        <dbReference type="ARBA" id="ARBA00022588"/>
    </source>
</evidence>
<dbReference type="CDD" id="cd18729">
    <property type="entry name" value="PIN_Zc3h12-like"/>
    <property type="match status" value="1"/>
</dbReference>
<dbReference type="AlphaFoldDB" id="A0AAV7TKF8"/>
<name>A0AAV7TKF8_PLEWA</name>
<evidence type="ECO:0000256" key="8">
    <source>
        <dbReference type="ARBA" id="ARBA00022771"/>
    </source>
</evidence>
<keyword evidence="11" id="KW-0460">Magnesium</keyword>
<dbReference type="PANTHER" id="PTHR12876">
    <property type="entry name" value="N4BP1-RELATED"/>
    <property type="match status" value="1"/>
</dbReference>
<evidence type="ECO:0000313" key="18">
    <source>
        <dbReference type="Proteomes" id="UP001066276"/>
    </source>
</evidence>
<dbReference type="GO" id="GO:0036464">
    <property type="term" value="C:cytoplasmic ribonucleoprotein granule"/>
    <property type="evidence" value="ECO:0007669"/>
    <property type="project" value="TreeGrafter"/>
</dbReference>
<comment type="similarity">
    <text evidence="12">Belongs to the N4BP1 family.</text>
</comment>
<keyword evidence="5" id="KW-0540">Nuclease</keyword>
<dbReference type="GO" id="GO:0045087">
    <property type="term" value="P:innate immune response"/>
    <property type="evidence" value="ECO:0007669"/>
    <property type="project" value="UniProtKB-KW"/>
</dbReference>
<dbReference type="FunFam" id="3.40.50.11980:FF:000001">
    <property type="entry name" value="ZC3H12A isoform 1"/>
    <property type="match status" value="1"/>
</dbReference>
<feature type="domain" description="C3H1-type" evidence="16">
    <location>
        <begin position="334"/>
        <end position="367"/>
    </location>
</feature>
<evidence type="ECO:0000256" key="7">
    <source>
        <dbReference type="ARBA" id="ARBA00022759"/>
    </source>
</evidence>
<comment type="function">
    <text evidence="14">Potent suppressor of cytokine production that acts as a regulator of innate immune signaling and inflammation. Acts as a key negative regulator of select cytokine and chemokine responses elicited by TRIF-independent Toll-like receptors (TLRs), thereby limiting inflammatory cytokine responses to minor insults. Has ribonuclease activity.</text>
</comment>
<dbReference type="GO" id="GO:0003729">
    <property type="term" value="F:mRNA binding"/>
    <property type="evidence" value="ECO:0007669"/>
    <property type="project" value="TreeGrafter"/>
</dbReference>
<keyword evidence="4" id="KW-0399">Innate immunity</keyword>
<sequence>MNLDSNLPFDAFSMLDLPLWNDKLYDNKLKTGTQPEWDMPSLNILNCDFQSKDSLTSKNLKDLNSANRVLSATGLTPEKQKKAEAETLDDNEMQIKMDFCRKLGYTSEEIFAVLQKLGVNADTNAVLGELVKHAPAAVDKESVPEVTSEYCLVPRGGGSTPSPVPVVVPEESEGKQFKPVVIDGSNVAMSHGNKEVFSCRGISLAVDWFLERGHTDITVFVPSWRKEQPRPDVPITDQNLLRELERKKILVFTPSRRVGGKRVVCYDDRFIVKLAYESDGIVVSNDTYRDLQNERPEWKKFIEERLLMYSFVNDKFMPPDDPLGRHGPSLDNFLRKKAIVPEHKKAQCPYGKKCTYGIKCKFYHPERINQPQSCKRVKPCTLFVGKRRPF</sequence>
<dbReference type="Proteomes" id="UP001066276">
    <property type="component" value="Chromosome 3_2"/>
</dbReference>
<evidence type="ECO:0000256" key="2">
    <source>
        <dbReference type="ARBA" id="ARBA00004322"/>
    </source>
</evidence>
<evidence type="ECO:0000256" key="12">
    <source>
        <dbReference type="ARBA" id="ARBA00038274"/>
    </source>
</evidence>
<evidence type="ECO:0000259" key="16">
    <source>
        <dbReference type="PROSITE" id="PS50103"/>
    </source>
</evidence>
<evidence type="ECO:0000256" key="5">
    <source>
        <dbReference type="ARBA" id="ARBA00022722"/>
    </source>
</evidence>
<dbReference type="InterPro" id="IPR021869">
    <property type="entry name" value="RNase_Zc3h12_NYN"/>
</dbReference>
<gene>
    <name evidence="17" type="ORF">NDU88_001952</name>
</gene>
<evidence type="ECO:0000256" key="10">
    <source>
        <dbReference type="ARBA" id="ARBA00022833"/>
    </source>
</evidence>
<evidence type="ECO:0000256" key="11">
    <source>
        <dbReference type="ARBA" id="ARBA00022842"/>
    </source>
</evidence>
<comment type="similarity">
    <text evidence="3">Belongs to the ZC3H12 family.</text>
</comment>
<evidence type="ECO:0000256" key="1">
    <source>
        <dbReference type="ARBA" id="ARBA00001946"/>
    </source>
</evidence>
<dbReference type="Pfam" id="PF11977">
    <property type="entry name" value="RNase_Zc3h12a"/>
    <property type="match status" value="1"/>
</dbReference>
<dbReference type="GO" id="GO:0016605">
    <property type="term" value="C:PML body"/>
    <property type="evidence" value="ECO:0007669"/>
    <property type="project" value="UniProtKB-SubCell"/>
</dbReference>
<dbReference type="EMBL" id="JANPWB010000006">
    <property type="protein sequence ID" value="KAJ1176684.1"/>
    <property type="molecule type" value="Genomic_DNA"/>
</dbReference>
<keyword evidence="8 15" id="KW-0863">Zinc-finger</keyword>
<proteinExistence type="inferred from homology"/>
<dbReference type="GO" id="GO:0016787">
    <property type="term" value="F:hydrolase activity"/>
    <property type="evidence" value="ECO:0007669"/>
    <property type="project" value="UniProtKB-KW"/>
</dbReference>
<protein>
    <recommendedName>
        <fullName evidence="13">NEDD4-binding protein 1</fullName>
    </recommendedName>
</protein>
<dbReference type="InterPro" id="IPR051101">
    <property type="entry name" value="ZC3H12/N4BP1_RNase_Reg"/>
</dbReference>
<evidence type="ECO:0000313" key="17">
    <source>
        <dbReference type="EMBL" id="KAJ1176684.1"/>
    </source>
</evidence>
<dbReference type="InterPro" id="IPR000571">
    <property type="entry name" value="Znf_CCCH"/>
</dbReference>
<dbReference type="PROSITE" id="PS50103">
    <property type="entry name" value="ZF_C3H1"/>
    <property type="match status" value="1"/>
</dbReference>
<keyword evidence="10 15" id="KW-0862">Zinc</keyword>
<comment type="caution">
    <text evidence="17">The sequence shown here is derived from an EMBL/GenBank/DDBJ whole genome shotgun (WGS) entry which is preliminary data.</text>
</comment>
<dbReference type="PANTHER" id="PTHR12876:SF10">
    <property type="entry name" value="ENDORIBONUCLEASE ZC3H12A"/>
    <property type="match status" value="1"/>
</dbReference>
<keyword evidence="9" id="KW-0378">Hydrolase</keyword>
<dbReference type="GO" id="GO:0061158">
    <property type="term" value="P:3'-UTR-mediated mRNA destabilization"/>
    <property type="evidence" value="ECO:0007669"/>
    <property type="project" value="TreeGrafter"/>
</dbReference>
<evidence type="ECO:0000256" key="6">
    <source>
        <dbReference type="ARBA" id="ARBA00022723"/>
    </source>
</evidence>
<dbReference type="InterPro" id="IPR040546">
    <property type="entry name" value="Rege-1_UBA-like"/>
</dbReference>
<reference evidence="17" key="1">
    <citation type="journal article" date="2022" name="bioRxiv">
        <title>Sequencing and chromosome-scale assembly of the giantPleurodeles waltlgenome.</title>
        <authorList>
            <person name="Brown T."/>
            <person name="Elewa A."/>
            <person name="Iarovenko S."/>
            <person name="Subramanian E."/>
            <person name="Araus A.J."/>
            <person name="Petzold A."/>
            <person name="Susuki M."/>
            <person name="Suzuki K.-i.T."/>
            <person name="Hayashi T."/>
            <person name="Toyoda A."/>
            <person name="Oliveira C."/>
            <person name="Osipova E."/>
            <person name="Leigh N.D."/>
            <person name="Simon A."/>
            <person name="Yun M.H."/>
        </authorList>
    </citation>
    <scope>NUCLEOTIDE SEQUENCE</scope>
    <source>
        <strain evidence="17">20211129_DDA</strain>
        <tissue evidence="17">Liver</tissue>
    </source>
</reference>
<evidence type="ECO:0000256" key="14">
    <source>
        <dbReference type="ARBA" id="ARBA00054635"/>
    </source>
</evidence>
<organism evidence="17 18">
    <name type="scientific">Pleurodeles waltl</name>
    <name type="common">Iberian ribbed newt</name>
    <dbReference type="NCBI Taxonomy" id="8319"/>
    <lineage>
        <taxon>Eukaryota</taxon>
        <taxon>Metazoa</taxon>
        <taxon>Chordata</taxon>
        <taxon>Craniata</taxon>
        <taxon>Vertebrata</taxon>
        <taxon>Euteleostomi</taxon>
        <taxon>Amphibia</taxon>
        <taxon>Batrachia</taxon>
        <taxon>Caudata</taxon>
        <taxon>Salamandroidea</taxon>
        <taxon>Salamandridae</taxon>
        <taxon>Pleurodelinae</taxon>
        <taxon>Pleurodeles</taxon>
    </lineage>
</organism>
<keyword evidence="18" id="KW-1185">Reference proteome</keyword>
<evidence type="ECO:0000256" key="13">
    <source>
        <dbReference type="ARBA" id="ARBA00039336"/>
    </source>
</evidence>
<dbReference type="Pfam" id="PF18039">
    <property type="entry name" value="UBA_6"/>
    <property type="match status" value="1"/>
</dbReference>
<dbReference type="GO" id="GO:0008270">
    <property type="term" value="F:zinc ion binding"/>
    <property type="evidence" value="ECO:0007669"/>
    <property type="project" value="UniProtKB-KW"/>
</dbReference>
<dbReference type="Gene3D" id="3.40.50.11980">
    <property type="match status" value="1"/>
</dbReference>
<feature type="zinc finger region" description="C3H1-type" evidence="15">
    <location>
        <begin position="334"/>
        <end position="367"/>
    </location>
</feature>
<keyword evidence="7" id="KW-0255">Endonuclease</keyword>
<dbReference type="GO" id="GO:0004521">
    <property type="term" value="F:RNA endonuclease activity"/>
    <property type="evidence" value="ECO:0007669"/>
    <property type="project" value="TreeGrafter"/>
</dbReference>
<keyword evidence="4" id="KW-0391">Immunity</keyword>
<comment type="subcellular location">
    <subcellularLocation>
        <location evidence="2">Nucleus</location>
        <location evidence="2">PML body</location>
    </subcellularLocation>
</comment>
<keyword evidence="6 15" id="KW-0479">Metal-binding</keyword>